<dbReference type="AlphaFoldDB" id="A0A9Q3QAB8"/>
<feature type="non-terminal residue" evidence="2">
    <location>
        <position position="217"/>
    </location>
</feature>
<feature type="compositionally biased region" description="Basic and acidic residues" evidence="1">
    <location>
        <begin position="86"/>
        <end position="100"/>
    </location>
</feature>
<gene>
    <name evidence="2" type="ORF">O181_128292</name>
</gene>
<sequence>MVNMKILEKCGGELEHTLGSKCIEPCSTEEYINALEDKLTRTKIGRAWKKLDIKIPNKPFIKKDKPRRPSKSNTPNSNGQIKCHKCREDHNERAEQSDAEKDTEESETTEIDEINIINAQINNIDIMYEVSDVNLNLPQVGTSDSSLTNIQDAKLYRTRPAKGMGYTAGKSSISIVMVEKQEAKVNLDTGAYCTCVGKGYLKSIVPDWEESLIPIQG</sequence>
<organism evidence="2 3">
    <name type="scientific">Austropuccinia psidii MF-1</name>
    <dbReference type="NCBI Taxonomy" id="1389203"/>
    <lineage>
        <taxon>Eukaryota</taxon>
        <taxon>Fungi</taxon>
        <taxon>Dikarya</taxon>
        <taxon>Basidiomycota</taxon>
        <taxon>Pucciniomycotina</taxon>
        <taxon>Pucciniomycetes</taxon>
        <taxon>Pucciniales</taxon>
        <taxon>Sphaerophragmiaceae</taxon>
        <taxon>Austropuccinia</taxon>
    </lineage>
</organism>
<comment type="caution">
    <text evidence="2">The sequence shown here is derived from an EMBL/GenBank/DDBJ whole genome shotgun (WGS) entry which is preliminary data.</text>
</comment>
<feature type="compositionally biased region" description="Polar residues" evidence="1">
    <location>
        <begin position="71"/>
        <end position="80"/>
    </location>
</feature>
<dbReference type="Proteomes" id="UP000765509">
    <property type="component" value="Unassembled WGS sequence"/>
</dbReference>
<name>A0A9Q3QAB8_9BASI</name>
<protein>
    <submittedName>
        <fullName evidence="2">Uncharacterized protein</fullName>
    </submittedName>
</protein>
<feature type="region of interest" description="Disordered" evidence="1">
    <location>
        <begin position="59"/>
        <end position="109"/>
    </location>
</feature>
<evidence type="ECO:0000313" key="3">
    <source>
        <dbReference type="Proteomes" id="UP000765509"/>
    </source>
</evidence>
<proteinExistence type="predicted"/>
<dbReference type="EMBL" id="AVOT02131089">
    <property type="protein sequence ID" value="MBW0588577.1"/>
    <property type="molecule type" value="Genomic_DNA"/>
</dbReference>
<accession>A0A9Q3QAB8</accession>
<keyword evidence="3" id="KW-1185">Reference proteome</keyword>
<evidence type="ECO:0000313" key="2">
    <source>
        <dbReference type="EMBL" id="MBW0588577.1"/>
    </source>
</evidence>
<reference evidence="2" key="1">
    <citation type="submission" date="2021-03" db="EMBL/GenBank/DDBJ databases">
        <title>Draft genome sequence of rust myrtle Austropuccinia psidii MF-1, a brazilian biotype.</title>
        <authorList>
            <person name="Quecine M.C."/>
            <person name="Pachon D.M.R."/>
            <person name="Bonatelli M.L."/>
            <person name="Correr F.H."/>
            <person name="Franceschini L.M."/>
            <person name="Leite T.F."/>
            <person name="Margarido G.R.A."/>
            <person name="Almeida C.A."/>
            <person name="Ferrarezi J.A."/>
            <person name="Labate C.A."/>
        </authorList>
    </citation>
    <scope>NUCLEOTIDE SEQUENCE</scope>
    <source>
        <strain evidence="2">MF-1</strain>
    </source>
</reference>
<evidence type="ECO:0000256" key="1">
    <source>
        <dbReference type="SAM" id="MobiDB-lite"/>
    </source>
</evidence>